<dbReference type="SUPFAM" id="SSF103515">
    <property type="entry name" value="Autotransporter"/>
    <property type="match status" value="1"/>
</dbReference>
<keyword evidence="1" id="KW-0732">Signal</keyword>
<protein>
    <recommendedName>
        <fullName evidence="2">Autotransporter domain-containing protein</fullName>
    </recommendedName>
</protein>
<evidence type="ECO:0000259" key="2">
    <source>
        <dbReference type="PROSITE" id="PS51208"/>
    </source>
</evidence>
<dbReference type="AlphaFoldDB" id="A0A6M4NN71"/>
<dbReference type="InterPro" id="IPR036709">
    <property type="entry name" value="Autotransporte_beta_dom_sf"/>
</dbReference>
<dbReference type="InterPro" id="IPR005546">
    <property type="entry name" value="Autotransporte_beta"/>
</dbReference>
<gene>
    <name evidence="3" type="ORF">PlAlph_1540</name>
</gene>
<proteinExistence type="predicted"/>
<dbReference type="GO" id="GO:0019867">
    <property type="term" value="C:outer membrane"/>
    <property type="evidence" value="ECO:0007669"/>
    <property type="project" value="InterPro"/>
</dbReference>
<feature type="domain" description="Autotransporter" evidence="2">
    <location>
        <begin position="788"/>
        <end position="1051"/>
    </location>
</feature>
<feature type="signal peptide" evidence="1">
    <location>
        <begin position="1"/>
        <end position="23"/>
    </location>
</feature>
<dbReference type="InterPro" id="IPR006315">
    <property type="entry name" value="OM_autotransptr_brl_dom"/>
</dbReference>
<dbReference type="PROSITE" id="PS51208">
    <property type="entry name" value="AUTOTRANSPORTER"/>
    <property type="match status" value="1"/>
</dbReference>
<accession>A0A6M4NN71</accession>
<organism evidence="3">
    <name type="scientific">uncultured Alphaproteobacteria bacterium</name>
    <dbReference type="NCBI Taxonomy" id="91750"/>
    <lineage>
        <taxon>Bacteria</taxon>
        <taxon>Pseudomonadati</taxon>
        <taxon>Pseudomonadota</taxon>
        <taxon>Alphaproteobacteria</taxon>
        <taxon>environmental samples</taxon>
    </lineage>
</organism>
<dbReference type="Gene3D" id="2.40.128.130">
    <property type="entry name" value="Autotransporter beta-domain"/>
    <property type="match status" value="1"/>
</dbReference>
<dbReference type="EMBL" id="MN990729">
    <property type="protein sequence ID" value="QJR98150.1"/>
    <property type="molecule type" value="Genomic_DNA"/>
</dbReference>
<evidence type="ECO:0000256" key="1">
    <source>
        <dbReference type="SAM" id="SignalP"/>
    </source>
</evidence>
<reference evidence="3" key="1">
    <citation type="submission" date="2020-01" db="EMBL/GenBank/DDBJ databases">
        <title>Gastrointestinal microbiota of LL stock colony Peromyscus leucopus.</title>
        <authorList>
            <person name="Milovic A."/>
            <person name="Bassam K."/>
            <person name="Keay E."/>
            <person name="Barbour A.G."/>
        </authorList>
    </citation>
    <scope>NUCLEOTIDE SEQUENCE</scope>
    <source>
        <strain evidence="3">LL90</strain>
    </source>
</reference>
<feature type="chain" id="PRO_5026788425" description="Autotransporter domain-containing protein" evidence="1">
    <location>
        <begin position="24"/>
        <end position="1051"/>
    </location>
</feature>
<dbReference type="NCBIfam" id="TIGR01414">
    <property type="entry name" value="autotrans_barl"/>
    <property type="match status" value="1"/>
</dbReference>
<dbReference type="Pfam" id="PF03797">
    <property type="entry name" value="Autotransporter"/>
    <property type="match status" value="1"/>
</dbReference>
<evidence type="ECO:0000313" key="3">
    <source>
        <dbReference type="EMBL" id="QJR98150.1"/>
    </source>
</evidence>
<dbReference type="SMART" id="SM00869">
    <property type="entry name" value="Autotransporter"/>
    <property type="match status" value="1"/>
</dbReference>
<sequence length="1051" mass="113281">MNTKINVFIALLTSTLFTMPVRASGDITSKDFGSTLGLTWTEVSSSRENTVTINLPNGKQKYFHFDYKVPEGRTVYNEQLYLQTPDIDADFIGYNAEALMIQRYSAKNVNGSFINNGTGINIVNNYIEQGNGGTTIISNNSSSYNIGNITGNFINNNIGIYKSALGSISNITGVFAGNGAAIYNSAVLELLGSADSGTSMEEDTQNSEINISNSKFYANGGKQSGAVFLTSDSKITNSDFTANHTEITVNRENIQDTESTIENRANISHYIQGGRAGAVTTSGNLSVSNSSFDGNYAVISKEAPSTESTIIPNMVIQYHFSTSGIAGALYADLTKSMTGSFLAQAQPTVPPILLQSTSETPASYSILNISNSNFSNNSVVLGAKEKAAGAIFININNDKAEEMLQTASASPDEQQPVKYNIDIINSNFTNNTVTGMAENSAGAIFVDFNGQKMLPQENQGVLDLLKTSSENKKQSSIAEINIISKNGNSVFENNFAGNKPNDIYILGTAANITDDDTTIRDTDMAEEMVPFAADDAAGLTTSKKNNFTNLNLIADNGSTTFNSGINGENYNINISTYNNGVIKINAPVENVANFTMTDNSVVHLGLNADIQAQNMIASGSQIVSQNAISSPILTVDVKVDKEASKVNSGAIHVSNDISGNYRILVNALTPDILDNKDDAVIPFLFAPNDDEKTASSFSIARVIGSPYLWDGAVNVGGEDSGQTWYLNLTDIINPDYDASLISPEAIAGMGLHEAAIEQTRSVVRNVRNKVADGRIYCPNCGLYDYGWNGNKNRNIWVTAQGETATIDKPVKMDADIWGVEAGFDVQNDVNNTLGVFASYRKGEYDLSGKADKVRSNVGSEIDIDSYLAGLYYRYDKNMNWLFATVYGGIQQADAKTNDGIAKFDTDGVEFGASVEAGHTFALSNDLTLDPSLGLYYTQVNFDDAKDNVGKEYSWKDIKHLEAELGAKLEKQLDTAKLYVKPSIIQTVTSGDSVKVTGLNKLSTYDNGTLGRIELGGRYGFTDALSAYGWVNYTFGSDYDATAFGLGVNYSW</sequence>
<name>A0A6M4NN71_9PROT</name>